<evidence type="ECO:0000256" key="3">
    <source>
        <dbReference type="ARBA" id="ARBA00022722"/>
    </source>
</evidence>
<feature type="region of interest" description="Disordered" evidence="7">
    <location>
        <begin position="204"/>
        <end position="228"/>
    </location>
</feature>
<keyword evidence="6" id="KW-0695">RNA-directed DNA polymerase</keyword>
<feature type="region of interest" description="Disordered" evidence="7">
    <location>
        <begin position="116"/>
        <end position="158"/>
    </location>
</feature>
<comment type="caution">
    <text evidence="9">The sequence shown here is derived from an EMBL/GenBank/DDBJ whole genome shotgun (WGS) entry which is preliminary data.</text>
</comment>
<dbReference type="CDD" id="cd09274">
    <property type="entry name" value="RNase_HI_RT_Ty3"/>
    <property type="match status" value="1"/>
</dbReference>
<gene>
    <name evidence="9" type="ORF">CBR_g32107</name>
</gene>
<keyword evidence="10" id="KW-1185">Reference proteome</keyword>
<dbReference type="EMBL" id="BFEA01000374">
    <property type="protein sequence ID" value="GBG81430.1"/>
    <property type="molecule type" value="Genomic_DNA"/>
</dbReference>
<evidence type="ECO:0000256" key="4">
    <source>
        <dbReference type="ARBA" id="ARBA00022759"/>
    </source>
</evidence>
<evidence type="ECO:0000313" key="10">
    <source>
        <dbReference type="Proteomes" id="UP000265515"/>
    </source>
</evidence>
<dbReference type="Proteomes" id="UP000265515">
    <property type="component" value="Unassembled WGS sequence"/>
</dbReference>
<feature type="compositionally biased region" description="Basic and acidic residues" evidence="7">
    <location>
        <begin position="644"/>
        <end position="670"/>
    </location>
</feature>
<keyword evidence="1" id="KW-0808">Transferase</keyword>
<name>A0A388LGH6_CHABU</name>
<evidence type="ECO:0000256" key="2">
    <source>
        <dbReference type="ARBA" id="ARBA00022695"/>
    </source>
</evidence>
<feature type="region of interest" description="Disordered" evidence="7">
    <location>
        <begin position="482"/>
        <end position="571"/>
    </location>
</feature>
<dbReference type="InterPro" id="IPR043502">
    <property type="entry name" value="DNA/RNA_pol_sf"/>
</dbReference>
<keyword evidence="3" id="KW-0540">Nuclease</keyword>
<protein>
    <recommendedName>
        <fullName evidence="8">Reverse transcriptase RNase H-like domain-containing protein</fullName>
    </recommendedName>
</protein>
<keyword evidence="2" id="KW-0548">Nucleotidyltransferase</keyword>
<feature type="region of interest" description="Disordered" evidence="7">
    <location>
        <begin position="811"/>
        <end position="835"/>
    </location>
</feature>
<accession>A0A388LGH6</accession>
<feature type="compositionally biased region" description="Gly residues" evidence="7">
    <location>
        <begin position="137"/>
        <end position="153"/>
    </location>
</feature>
<evidence type="ECO:0000256" key="5">
    <source>
        <dbReference type="ARBA" id="ARBA00022801"/>
    </source>
</evidence>
<dbReference type="GO" id="GO:0004519">
    <property type="term" value="F:endonuclease activity"/>
    <property type="evidence" value="ECO:0007669"/>
    <property type="project" value="UniProtKB-KW"/>
</dbReference>
<evidence type="ECO:0000256" key="1">
    <source>
        <dbReference type="ARBA" id="ARBA00022679"/>
    </source>
</evidence>
<feature type="compositionally biased region" description="Basic and acidic residues" evidence="7">
    <location>
        <begin position="210"/>
        <end position="228"/>
    </location>
</feature>
<evidence type="ECO:0000256" key="7">
    <source>
        <dbReference type="SAM" id="MobiDB-lite"/>
    </source>
</evidence>
<dbReference type="InterPro" id="IPR041373">
    <property type="entry name" value="RT_RNaseH"/>
</dbReference>
<sequence>MYGRGRGKKAGGRRGRGSHCGRYWMEGGNGFGQNPQGVSKAPFASNSAAPVAYPPPPGIFPQQQFNAASMMPPGVITMPSNPMQHQALSQGQWCAQPWQPAGQWPANQQWSTQNLPSQQLNGQQHSFQQHSFQQQGTGHGNQGHGTTGGGGKGPAVNAFPGPGSRAYFTKEYMDILEEIKMDKALDEAKKKIATSRRSGVKIVELPTESSHGENRVSNESEKSDKSDEMKAWVTATLGDSLKLIREKLEGVDNRSKISSSEKEELERLRVISAAAEKKSMDSSSSEKRKRVLEVKTDNPPVFPHAWKLQIENSVVEIKVSTKTAPICFRCRERGHMGTYPNCLKFPKQTKEHKLLANMMVEVGDAPSIWFIADSNYNGWVFYDNLEEPDWVWHYADQELIVKKPNIFPPADSRWQKKATGKMTGNPSKIRTDPLIDSRVIREEKDREDLLRDLDIVRDQEVQEFNKEPATVRILLQNMEQTALHKKKGGQTDNKRSLENGGHKENQEGGLKKRRATKIGDSKTSINAPAGKEGKDKTSEERGTESEQGTEGSNSKKGNSKNDSEGELGQSLQWLRDYVDKVKREREHAFDVRVAWSKHAEKLQTSGKKGLLGAWGPSSNQFHALRKAKAEELSEYTAFRYAEKKRAKEQGVKDKDKTVPESKDEFQDLRPKKWKSGKNQKKKVPDTMPAEFQDDSGRTLLEQEAVAVMAQTDKLKKLNEEYAPEFTTISHIAKKQAPLVVETARSSRLTLMNIRPLIVARYLDKVNEWQVATDVSFQISCFEEGQNVADILREKVTTDFPLGVYDTVSDEMAQQDTQSQTEQEDPASHRTKQARHPPQAFSPLIVKLSTTASLKTGMRWRPWRTITAVPYSVLAGPCLPAELTAVSIVQLVTSGVVLQQDDGNGYRPVEFMSARMPSEKVATSTYERELYALRQALDHWKHYLLERHFKVYSDHETLRWLKTQAKMTPKFTRWAAKIDQFDFELNPVKGKYNDREDLANVLKVGLEGGAKDEDVIKVHDDTDFEEVT</sequence>
<proteinExistence type="predicted"/>
<dbReference type="PANTHER" id="PTHR37984:SF5">
    <property type="entry name" value="PROTEIN NYNRIN-LIKE"/>
    <property type="match status" value="1"/>
</dbReference>
<feature type="compositionally biased region" description="Basic and acidic residues" evidence="7">
    <location>
        <begin position="531"/>
        <end position="544"/>
    </location>
</feature>
<keyword evidence="5" id="KW-0378">Hydrolase</keyword>
<dbReference type="Gramene" id="GBG81430">
    <property type="protein sequence ID" value="GBG81430"/>
    <property type="gene ID" value="CBR_g32107"/>
</dbReference>
<keyword evidence="4" id="KW-0255">Endonuclease</keyword>
<dbReference type="SUPFAM" id="SSF56672">
    <property type="entry name" value="DNA/RNA polymerases"/>
    <property type="match status" value="1"/>
</dbReference>
<feature type="compositionally biased region" description="Low complexity" evidence="7">
    <location>
        <begin position="123"/>
        <end position="136"/>
    </location>
</feature>
<organism evidence="9 10">
    <name type="scientific">Chara braunii</name>
    <name type="common">Braun's stonewort</name>
    <dbReference type="NCBI Taxonomy" id="69332"/>
    <lineage>
        <taxon>Eukaryota</taxon>
        <taxon>Viridiplantae</taxon>
        <taxon>Streptophyta</taxon>
        <taxon>Charophyceae</taxon>
        <taxon>Charales</taxon>
        <taxon>Characeae</taxon>
        <taxon>Chara</taxon>
    </lineage>
</organism>
<dbReference type="InterPro" id="IPR050951">
    <property type="entry name" value="Retrovirus_Pol_polyprotein"/>
</dbReference>
<feature type="compositionally biased region" description="Basic and acidic residues" evidence="7">
    <location>
        <begin position="492"/>
        <end position="510"/>
    </location>
</feature>
<evidence type="ECO:0000313" key="9">
    <source>
        <dbReference type="EMBL" id="GBG81430.1"/>
    </source>
</evidence>
<dbReference type="AlphaFoldDB" id="A0A388LGH6"/>
<dbReference type="PANTHER" id="PTHR37984">
    <property type="entry name" value="PROTEIN CBG26694"/>
    <property type="match status" value="1"/>
</dbReference>
<feature type="domain" description="Reverse transcriptase RNase H-like" evidence="8">
    <location>
        <begin position="893"/>
        <end position="980"/>
    </location>
</feature>
<dbReference type="Pfam" id="PF17917">
    <property type="entry name" value="RT_RNaseH"/>
    <property type="match status" value="1"/>
</dbReference>
<evidence type="ECO:0000259" key="8">
    <source>
        <dbReference type="Pfam" id="PF17917"/>
    </source>
</evidence>
<reference evidence="9 10" key="1">
    <citation type="journal article" date="2018" name="Cell">
        <title>The Chara Genome: Secondary Complexity and Implications for Plant Terrestrialization.</title>
        <authorList>
            <person name="Nishiyama T."/>
            <person name="Sakayama H."/>
            <person name="Vries J.D."/>
            <person name="Buschmann H."/>
            <person name="Saint-Marcoux D."/>
            <person name="Ullrich K.K."/>
            <person name="Haas F.B."/>
            <person name="Vanderstraeten L."/>
            <person name="Becker D."/>
            <person name="Lang D."/>
            <person name="Vosolsobe S."/>
            <person name="Rombauts S."/>
            <person name="Wilhelmsson P.K.I."/>
            <person name="Janitza P."/>
            <person name="Kern R."/>
            <person name="Heyl A."/>
            <person name="Rumpler F."/>
            <person name="Villalobos L.I.A.C."/>
            <person name="Clay J.M."/>
            <person name="Skokan R."/>
            <person name="Toyoda A."/>
            <person name="Suzuki Y."/>
            <person name="Kagoshima H."/>
            <person name="Schijlen E."/>
            <person name="Tajeshwar N."/>
            <person name="Catarino B."/>
            <person name="Hetherington A.J."/>
            <person name="Saltykova A."/>
            <person name="Bonnot C."/>
            <person name="Breuninger H."/>
            <person name="Symeonidi A."/>
            <person name="Radhakrishnan G.V."/>
            <person name="Van Nieuwerburgh F."/>
            <person name="Deforce D."/>
            <person name="Chang C."/>
            <person name="Karol K.G."/>
            <person name="Hedrich R."/>
            <person name="Ulvskov P."/>
            <person name="Glockner G."/>
            <person name="Delwiche C.F."/>
            <person name="Petrasek J."/>
            <person name="Van de Peer Y."/>
            <person name="Friml J."/>
            <person name="Beilby M."/>
            <person name="Dolan L."/>
            <person name="Kohara Y."/>
            <person name="Sugano S."/>
            <person name="Fujiyama A."/>
            <person name="Delaux P.-M."/>
            <person name="Quint M."/>
            <person name="TheiBen G."/>
            <person name="Hagemann M."/>
            <person name="Harholt J."/>
            <person name="Dunand C."/>
            <person name="Zachgo S."/>
            <person name="Langdale J."/>
            <person name="Maumus F."/>
            <person name="Straeten D.V.D."/>
            <person name="Gould S.B."/>
            <person name="Rensing S.A."/>
        </authorList>
    </citation>
    <scope>NUCLEOTIDE SEQUENCE [LARGE SCALE GENOMIC DNA]</scope>
    <source>
        <strain evidence="9 10">S276</strain>
    </source>
</reference>
<dbReference type="GO" id="GO:0003964">
    <property type="term" value="F:RNA-directed DNA polymerase activity"/>
    <property type="evidence" value="ECO:0007669"/>
    <property type="project" value="UniProtKB-KW"/>
</dbReference>
<dbReference type="GO" id="GO:0016787">
    <property type="term" value="F:hydrolase activity"/>
    <property type="evidence" value="ECO:0007669"/>
    <property type="project" value="UniProtKB-KW"/>
</dbReference>
<evidence type="ECO:0000256" key="6">
    <source>
        <dbReference type="ARBA" id="ARBA00022918"/>
    </source>
</evidence>
<feature type="region of interest" description="Disordered" evidence="7">
    <location>
        <begin position="644"/>
        <end position="691"/>
    </location>
</feature>
<feature type="compositionally biased region" description="Basic residues" evidence="7">
    <location>
        <begin position="671"/>
        <end position="681"/>
    </location>
</feature>